<evidence type="ECO:0000313" key="2">
    <source>
        <dbReference type="EMBL" id="GBP00986.1"/>
    </source>
</evidence>
<feature type="signal peptide" evidence="1">
    <location>
        <begin position="1"/>
        <end position="36"/>
    </location>
</feature>
<protein>
    <submittedName>
        <fullName evidence="2">Uncharacterized protein</fullName>
    </submittedName>
</protein>
<name>A0A4C1SGG7_EUMVA</name>
<keyword evidence="3" id="KW-1185">Reference proteome</keyword>
<gene>
    <name evidence="2" type="ORF">EVAR_72710_1</name>
</gene>
<proteinExistence type="predicted"/>
<reference evidence="2 3" key="1">
    <citation type="journal article" date="2019" name="Commun. Biol.">
        <title>The bagworm genome reveals a unique fibroin gene that provides high tensile strength.</title>
        <authorList>
            <person name="Kono N."/>
            <person name="Nakamura H."/>
            <person name="Ohtoshi R."/>
            <person name="Tomita M."/>
            <person name="Numata K."/>
            <person name="Arakawa K."/>
        </authorList>
    </citation>
    <scope>NUCLEOTIDE SEQUENCE [LARGE SCALE GENOMIC DNA]</scope>
</reference>
<organism evidence="2 3">
    <name type="scientific">Eumeta variegata</name>
    <name type="common">Bagworm moth</name>
    <name type="synonym">Eumeta japonica</name>
    <dbReference type="NCBI Taxonomy" id="151549"/>
    <lineage>
        <taxon>Eukaryota</taxon>
        <taxon>Metazoa</taxon>
        <taxon>Ecdysozoa</taxon>
        <taxon>Arthropoda</taxon>
        <taxon>Hexapoda</taxon>
        <taxon>Insecta</taxon>
        <taxon>Pterygota</taxon>
        <taxon>Neoptera</taxon>
        <taxon>Endopterygota</taxon>
        <taxon>Lepidoptera</taxon>
        <taxon>Glossata</taxon>
        <taxon>Ditrysia</taxon>
        <taxon>Tineoidea</taxon>
        <taxon>Psychidae</taxon>
        <taxon>Oiketicinae</taxon>
        <taxon>Eumeta</taxon>
    </lineage>
</organism>
<sequence length="74" mass="8762">MVVSYEWNASPRQVKNWWWLAATFAILWAAAAVAEGEVWEESEHEVLIRSERRSLVQPLTATYDFTLVFRWKAY</sequence>
<evidence type="ECO:0000313" key="3">
    <source>
        <dbReference type="Proteomes" id="UP000299102"/>
    </source>
</evidence>
<accession>A0A4C1SGG7</accession>
<dbReference type="Proteomes" id="UP000299102">
    <property type="component" value="Unassembled WGS sequence"/>
</dbReference>
<keyword evidence="1" id="KW-0732">Signal</keyword>
<evidence type="ECO:0000256" key="1">
    <source>
        <dbReference type="SAM" id="SignalP"/>
    </source>
</evidence>
<feature type="chain" id="PRO_5020038625" evidence="1">
    <location>
        <begin position="37"/>
        <end position="74"/>
    </location>
</feature>
<comment type="caution">
    <text evidence="2">The sequence shown here is derived from an EMBL/GenBank/DDBJ whole genome shotgun (WGS) entry which is preliminary data.</text>
</comment>
<dbReference type="AlphaFoldDB" id="A0A4C1SGG7"/>
<dbReference type="EMBL" id="BGZK01006844">
    <property type="protein sequence ID" value="GBP00986.1"/>
    <property type="molecule type" value="Genomic_DNA"/>
</dbReference>